<evidence type="ECO:0000256" key="10">
    <source>
        <dbReference type="SAM" id="SignalP"/>
    </source>
</evidence>
<protein>
    <recommendedName>
        <fullName evidence="2">asparaginase</fullName>
        <ecNumber evidence="2">3.5.1.1</ecNumber>
    </recommendedName>
</protein>
<feature type="chain" id="PRO_5034765679" description="asparaginase" evidence="10">
    <location>
        <begin position="21"/>
        <end position="564"/>
    </location>
</feature>
<feature type="active site" description="O-isoaspartyl threonine intermediate" evidence="5">
    <location>
        <position position="55"/>
    </location>
</feature>
<feature type="binding site" evidence="6">
    <location>
        <begin position="135"/>
        <end position="136"/>
    </location>
    <ligand>
        <name>substrate</name>
    </ligand>
</feature>
<dbReference type="InterPro" id="IPR037152">
    <property type="entry name" value="L-asparaginase_N_sf"/>
</dbReference>
<organism evidence="13 14">
    <name type="scientific">Fusarium denticulatum</name>
    <dbReference type="NCBI Taxonomy" id="48507"/>
    <lineage>
        <taxon>Eukaryota</taxon>
        <taxon>Fungi</taxon>
        <taxon>Dikarya</taxon>
        <taxon>Ascomycota</taxon>
        <taxon>Pezizomycotina</taxon>
        <taxon>Sordariomycetes</taxon>
        <taxon>Hypocreomycetidae</taxon>
        <taxon>Hypocreales</taxon>
        <taxon>Nectriaceae</taxon>
        <taxon>Fusarium</taxon>
        <taxon>Fusarium fujikuroi species complex</taxon>
    </lineage>
</organism>
<feature type="domain" description="L-asparaginase N-terminal" evidence="11">
    <location>
        <begin position="46"/>
        <end position="232"/>
    </location>
</feature>
<dbReference type="EMBL" id="JAAOAK010000240">
    <property type="protein sequence ID" value="KAF5681030.1"/>
    <property type="molecule type" value="Genomic_DNA"/>
</dbReference>
<evidence type="ECO:0000256" key="6">
    <source>
        <dbReference type="PIRSR" id="PIRSR001220-2"/>
    </source>
</evidence>
<dbReference type="CDD" id="cd08964">
    <property type="entry name" value="L-asparaginase_II"/>
    <property type="match status" value="1"/>
</dbReference>
<feature type="binding site" evidence="6">
    <location>
        <position position="102"/>
    </location>
    <ligand>
        <name>substrate</name>
    </ligand>
</feature>
<dbReference type="Gene3D" id="3.40.50.40">
    <property type="match status" value="1"/>
</dbReference>
<dbReference type="InterPro" id="IPR036152">
    <property type="entry name" value="Asp/glu_Ase-like_sf"/>
</dbReference>
<evidence type="ECO:0000256" key="2">
    <source>
        <dbReference type="ARBA" id="ARBA00012920"/>
    </source>
</evidence>
<keyword evidence="14" id="KW-1185">Reference proteome</keyword>
<dbReference type="InterPro" id="IPR020827">
    <property type="entry name" value="Asparaginase/glutaminase_AS1"/>
</dbReference>
<evidence type="ECO:0000256" key="5">
    <source>
        <dbReference type="PIRSR" id="PIRSR001220-1"/>
    </source>
</evidence>
<dbReference type="PROSITE" id="PS00144">
    <property type="entry name" value="ASN_GLN_ASE_1"/>
    <property type="match status" value="1"/>
</dbReference>
<evidence type="ECO:0000256" key="4">
    <source>
        <dbReference type="ARBA" id="ARBA00049366"/>
    </source>
</evidence>
<comment type="similarity">
    <text evidence="1 9">Belongs to the asparaginase 1 family.</text>
</comment>
<evidence type="ECO:0000256" key="9">
    <source>
        <dbReference type="RuleBase" id="RU004456"/>
    </source>
</evidence>
<dbReference type="Proteomes" id="UP000562682">
    <property type="component" value="Unassembled WGS sequence"/>
</dbReference>
<name>A0A8H5U4J7_9HYPO</name>
<dbReference type="SMART" id="SM00870">
    <property type="entry name" value="Asparaginase"/>
    <property type="match status" value="1"/>
</dbReference>
<evidence type="ECO:0000256" key="8">
    <source>
        <dbReference type="PROSITE-ProRule" id="PRU10100"/>
    </source>
</evidence>
<dbReference type="Pfam" id="PF00710">
    <property type="entry name" value="Asparaginase"/>
    <property type="match status" value="1"/>
</dbReference>
<feature type="active site" evidence="8">
    <location>
        <position position="135"/>
    </location>
</feature>
<dbReference type="FunFam" id="3.40.50.1170:FF:000001">
    <property type="entry name" value="L-asparaginase 2"/>
    <property type="match status" value="1"/>
</dbReference>
<evidence type="ECO:0000259" key="11">
    <source>
        <dbReference type="Pfam" id="PF00710"/>
    </source>
</evidence>
<dbReference type="PROSITE" id="PS51732">
    <property type="entry name" value="ASN_GLN_ASE_3"/>
    <property type="match status" value="1"/>
</dbReference>
<comment type="caution">
    <text evidence="13">The sequence shown here is derived from an EMBL/GenBank/DDBJ whole genome shotgun (WGS) entry which is preliminary data.</text>
</comment>
<accession>A0A8H5U4J7</accession>
<dbReference type="AlphaFoldDB" id="A0A8H5U4J7"/>
<gene>
    <name evidence="13" type="ORF">FDENT_8271</name>
</gene>
<dbReference type="GO" id="GO:0004067">
    <property type="term" value="F:asparaginase activity"/>
    <property type="evidence" value="ECO:0007669"/>
    <property type="project" value="UniProtKB-UniRule"/>
</dbReference>
<dbReference type="GO" id="GO:0006530">
    <property type="term" value="P:L-asparagine catabolic process"/>
    <property type="evidence" value="ECO:0007669"/>
    <property type="project" value="UniProtKB-ARBA"/>
</dbReference>
<dbReference type="EC" id="3.5.1.1" evidence="2"/>
<reference evidence="13 14" key="1">
    <citation type="submission" date="2020-05" db="EMBL/GenBank/DDBJ databases">
        <title>Identification and distribution of gene clusters putatively required for synthesis of sphingolipid metabolism inhibitors in phylogenetically diverse species of the filamentous fungus Fusarium.</title>
        <authorList>
            <person name="Kim H.-S."/>
            <person name="Busman M."/>
            <person name="Brown D.W."/>
            <person name="Divon H."/>
            <person name="Uhlig S."/>
            <person name="Proctor R.H."/>
        </authorList>
    </citation>
    <scope>NUCLEOTIDE SEQUENCE [LARGE SCALE GENOMIC DNA]</scope>
    <source>
        <strain evidence="13 14">NRRL 25311</strain>
    </source>
</reference>
<dbReference type="Gene3D" id="3.40.50.1170">
    <property type="entry name" value="L-asparaginase, N-terminal domain"/>
    <property type="match status" value="1"/>
</dbReference>
<dbReference type="InterPro" id="IPR027473">
    <property type="entry name" value="L-asparaginase_C"/>
</dbReference>
<evidence type="ECO:0000313" key="13">
    <source>
        <dbReference type="EMBL" id="KAF5681030.1"/>
    </source>
</evidence>
<dbReference type="InterPro" id="IPR004550">
    <property type="entry name" value="AsnASE_II"/>
</dbReference>
<dbReference type="PANTHER" id="PTHR11707:SF28">
    <property type="entry name" value="60 KDA LYSOPHOSPHOLIPASE"/>
    <property type="match status" value="1"/>
</dbReference>
<keyword evidence="3" id="KW-0378">Hydrolase</keyword>
<evidence type="ECO:0000313" key="14">
    <source>
        <dbReference type="Proteomes" id="UP000562682"/>
    </source>
</evidence>
<evidence type="ECO:0000256" key="7">
    <source>
        <dbReference type="PROSITE-ProRule" id="PRU10099"/>
    </source>
</evidence>
<sequence length="564" mass="61448">MSPSLQSLLTLTTLVGSALASPLPEIPQLLTRAVSDFECYNASLPNITIYATGGTIAGSAGSSDQTTGYKAGALGIKTLIDAVPQLCNVSNVRGVQIANVDSGDINSTILTTLAHRIQDDLDSEHMQGVVVTHGTDTLEESSFFLDLTVKSEKPVVLVGSMRPATALSADGPLNLLSAVRLASSKSAMGRGAMIVLNDKIASARYTIKTNANSLDTFKAEDQGYLGSFENVEPIFWYPATRPLGHHYFNISTSSTKTALPQVDVLYGHQETDPKLFQEAIENGAEGIVLAGLGAGGWPDKAVEEIKKVLNETEIPVVVSRRTAWGYVDERPFGIGAGYLNPSKARIQLQLALEKKLSIEEIKDIFDGLAHVQAPRQQLKKSASFPSTLTTAFQIITHKTKITRFNISSRPMERQTINLPGTTDLPKTEPDYLLDARSTDALSQLKDGDLLKMVVDHEEDSIEFEDHVKQVAPENIAEYFDAPEIKKFAFYRHPGSGAVILIWTRFPATASTKNARVQHRVRRDLSWYAEKAGVKNVATLEVQSQKDVTIERLIEAVDSLTAIKE</sequence>
<dbReference type="PANTHER" id="PTHR11707">
    <property type="entry name" value="L-ASPARAGINASE"/>
    <property type="match status" value="1"/>
</dbReference>
<feature type="domain" description="Asparaginase/glutaminase C-terminal" evidence="12">
    <location>
        <begin position="261"/>
        <end position="365"/>
    </location>
</feature>
<evidence type="ECO:0000256" key="1">
    <source>
        <dbReference type="ARBA" id="ARBA00010518"/>
    </source>
</evidence>
<dbReference type="PIRSF" id="PIRSF500176">
    <property type="entry name" value="L_ASNase"/>
    <property type="match status" value="1"/>
</dbReference>
<evidence type="ECO:0000256" key="3">
    <source>
        <dbReference type="ARBA" id="ARBA00022801"/>
    </source>
</evidence>
<dbReference type="NCBIfam" id="TIGR00520">
    <property type="entry name" value="asnASE_II"/>
    <property type="match status" value="1"/>
</dbReference>
<feature type="signal peptide" evidence="10">
    <location>
        <begin position="1"/>
        <end position="20"/>
    </location>
</feature>
<dbReference type="PIRSF" id="PIRSF001220">
    <property type="entry name" value="L-ASNase_gatD"/>
    <property type="match status" value="1"/>
</dbReference>
<dbReference type="InterPro" id="IPR040919">
    <property type="entry name" value="Asparaginase_C"/>
</dbReference>
<dbReference type="SUPFAM" id="SSF53774">
    <property type="entry name" value="Glutaminase/Asparaginase"/>
    <property type="match status" value="1"/>
</dbReference>
<keyword evidence="10" id="KW-0732">Signal</keyword>
<dbReference type="PRINTS" id="PR00139">
    <property type="entry name" value="ASNGLNASE"/>
</dbReference>
<comment type="catalytic activity">
    <reaction evidence="4">
        <text>L-asparagine + H2O = L-aspartate + NH4(+)</text>
        <dbReference type="Rhea" id="RHEA:21016"/>
        <dbReference type="ChEBI" id="CHEBI:15377"/>
        <dbReference type="ChEBI" id="CHEBI:28938"/>
        <dbReference type="ChEBI" id="CHEBI:29991"/>
        <dbReference type="ChEBI" id="CHEBI:58048"/>
        <dbReference type="EC" id="3.5.1.1"/>
    </reaction>
</comment>
<dbReference type="InterPro" id="IPR027475">
    <property type="entry name" value="Asparaginase/glutaminase_AS2"/>
</dbReference>
<dbReference type="Pfam" id="PF17763">
    <property type="entry name" value="Asparaginase_C"/>
    <property type="match status" value="1"/>
</dbReference>
<proteinExistence type="inferred from homology"/>
<dbReference type="InterPro" id="IPR027474">
    <property type="entry name" value="L-asparaginase_N"/>
</dbReference>
<dbReference type="InterPro" id="IPR006034">
    <property type="entry name" value="Asparaginase/glutaminase-like"/>
</dbReference>
<feature type="active site" evidence="7">
    <location>
        <position position="55"/>
    </location>
</feature>
<dbReference type="PROSITE" id="PS00917">
    <property type="entry name" value="ASN_GLN_ASE_2"/>
    <property type="match status" value="1"/>
</dbReference>
<evidence type="ECO:0000259" key="12">
    <source>
        <dbReference type="Pfam" id="PF17763"/>
    </source>
</evidence>